<dbReference type="SUPFAM" id="SSF54197">
    <property type="entry name" value="HIT-like"/>
    <property type="match status" value="1"/>
</dbReference>
<evidence type="ECO:0000313" key="6">
    <source>
        <dbReference type="EMBL" id="MWV69225.1"/>
    </source>
</evidence>
<reference evidence="7" key="3">
    <citation type="submission" date="2018-04" db="EMBL/GenBank/DDBJ databases">
        <authorList>
            <person name="Sheh A."/>
            <person name="Shen Z."/>
            <person name="Mannion A.J."/>
            <person name="Fox J.G."/>
        </authorList>
    </citation>
    <scope>NUCLEOTIDE SEQUENCE</scope>
    <source>
        <strain evidence="7">MIT 97-6194</strain>
    </source>
</reference>
<feature type="binding site" evidence="3">
    <location>
        <position position="108"/>
    </location>
    <ligand>
        <name>substrate</name>
    </ligand>
</feature>
<dbReference type="PROSITE" id="PS51084">
    <property type="entry name" value="HIT_2"/>
    <property type="match status" value="1"/>
</dbReference>
<evidence type="ECO:0000256" key="4">
    <source>
        <dbReference type="PROSITE-ProRule" id="PRU00464"/>
    </source>
</evidence>
<evidence type="ECO:0000313" key="7">
    <source>
        <dbReference type="EMBL" id="TLD93344.1"/>
    </source>
</evidence>
<dbReference type="EMBL" id="QBIU01000001">
    <property type="protein sequence ID" value="MWV69225.1"/>
    <property type="molecule type" value="Genomic_DNA"/>
</dbReference>
<dbReference type="InterPro" id="IPR052908">
    <property type="entry name" value="AP-4-A_phosphorylase"/>
</dbReference>
<evidence type="ECO:0000256" key="1">
    <source>
        <dbReference type="ARBA" id="ARBA00022741"/>
    </source>
</evidence>
<feature type="active site" description="Tele-AMP-histidine intermediate" evidence="2">
    <location>
        <position position="106"/>
    </location>
</feature>
<dbReference type="GO" id="GO:0003824">
    <property type="term" value="F:catalytic activity"/>
    <property type="evidence" value="ECO:0007669"/>
    <property type="project" value="InterPro"/>
</dbReference>
<evidence type="ECO:0000313" key="8">
    <source>
        <dbReference type="Proteomes" id="UP000029714"/>
    </source>
</evidence>
<feature type="domain" description="HIT" evidence="5">
    <location>
        <begin position="12"/>
        <end position="119"/>
    </location>
</feature>
<proteinExistence type="predicted"/>
<dbReference type="InterPro" id="IPR011146">
    <property type="entry name" value="HIT-like"/>
</dbReference>
<dbReference type="PANTHER" id="PTHR42997:SF1">
    <property type="entry name" value="AP-4-A PHOSPHORYLASE"/>
    <property type="match status" value="1"/>
</dbReference>
<dbReference type="AlphaFoldDB" id="A0A347VUA8"/>
<dbReference type="Proteomes" id="UP000477070">
    <property type="component" value="Unassembled WGS sequence"/>
</dbReference>
<dbReference type="Proteomes" id="UP000029714">
    <property type="component" value="Unassembled WGS sequence"/>
</dbReference>
<accession>A0A347VUA8</accession>
<reference evidence="6 9" key="4">
    <citation type="submission" date="2019-12" db="EMBL/GenBank/DDBJ databases">
        <title>Multi-Generational Helicobacter saguini Isolates.</title>
        <authorList>
            <person name="Mannion A."/>
            <person name="Shen Z."/>
            <person name="Fox J.G."/>
        </authorList>
    </citation>
    <scope>NUCLEOTIDE SEQUENCE [LARGE SCALE GENOMIC DNA]</scope>
    <source>
        <strain evidence="6">16-048</strain>
        <strain evidence="9">16-048 (F4)</strain>
    </source>
</reference>
<comment type="caution">
    <text evidence="7">The sequence shown here is derived from an EMBL/GenBank/DDBJ whole genome shotgun (WGS) entry which is preliminary data.</text>
</comment>
<gene>
    <name evidence="6" type="ORF">DCO61_04165</name>
    <name evidence="7" type="ORF">LS64_008690</name>
</gene>
<evidence type="ECO:0000313" key="9">
    <source>
        <dbReference type="Proteomes" id="UP000477070"/>
    </source>
</evidence>
<sequence>MESKNKDSIKNLTQKINEIKNKDYVFYADSICFAVMNLYPYTPGHFMIIPHRHIDSPTLLSQDEWLHISALSQKAIKLLEMYGAQGVNMGINIREVAGAGIPQHLHLHFVPRFKSDTNFITAIAHTRIFGFDFDKIYEKIANLAKEIF</sequence>
<keyword evidence="1" id="KW-0547">Nucleotide-binding</keyword>
<organism evidence="7 8">
    <name type="scientific">Helicobacter saguini</name>
    <dbReference type="NCBI Taxonomy" id="1548018"/>
    <lineage>
        <taxon>Bacteria</taxon>
        <taxon>Pseudomonadati</taxon>
        <taxon>Campylobacterota</taxon>
        <taxon>Epsilonproteobacteria</taxon>
        <taxon>Campylobacterales</taxon>
        <taxon>Helicobacteraceae</taxon>
        <taxon>Helicobacter</taxon>
    </lineage>
</organism>
<name>A0A347VUA8_9HELI</name>
<reference evidence="7 8" key="2">
    <citation type="journal article" date="2016" name="Infect. Immun.">
        <title>Helicobacter saguini, a Novel Helicobacter Isolated from Cotton-Top Tamarins with Ulcerative Colitis, Has Proinflammatory Properties and Induces Typhlocolitis and Dysplasia in Gnotobiotic IL-10-/- Mice.</title>
        <authorList>
            <person name="Shen Z."/>
            <person name="Mannion A."/>
            <person name="Whary M.T."/>
            <person name="Muthupalani S."/>
            <person name="Sheh A."/>
            <person name="Feng Y."/>
            <person name="Gong G."/>
            <person name="Vandamme P."/>
            <person name="Holcombe H.R."/>
            <person name="Paster B.J."/>
            <person name="Fox J.G."/>
        </authorList>
    </citation>
    <scope>NUCLEOTIDE SEQUENCE [LARGE SCALE GENOMIC DNA]</scope>
    <source>
        <strain evidence="7 8">MIT 97-6194</strain>
    </source>
</reference>
<dbReference type="Pfam" id="PF01230">
    <property type="entry name" value="HIT"/>
    <property type="match status" value="1"/>
</dbReference>
<dbReference type="InterPro" id="IPR036265">
    <property type="entry name" value="HIT-like_sf"/>
</dbReference>
<dbReference type="CDD" id="cd01275">
    <property type="entry name" value="FHIT"/>
    <property type="match status" value="1"/>
</dbReference>
<evidence type="ECO:0000256" key="3">
    <source>
        <dbReference type="PIRSR" id="PIRSR639383-2"/>
    </source>
</evidence>
<dbReference type="Gene3D" id="3.30.428.10">
    <property type="entry name" value="HIT-like"/>
    <property type="match status" value="1"/>
</dbReference>
<keyword evidence="8" id="KW-1185">Reference proteome</keyword>
<dbReference type="OrthoDB" id="9784774at2"/>
<dbReference type="InterPro" id="IPR039383">
    <property type="entry name" value="FHIT"/>
</dbReference>
<evidence type="ECO:0000256" key="2">
    <source>
        <dbReference type="PIRSR" id="PIRSR639383-1"/>
    </source>
</evidence>
<dbReference type="EMBL" id="JRMP02000014">
    <property type="protein sequence ID" value="TLD93344.1"/>
    <property type="molecule type" value="Genomic_DNA"/>
</dbReference>
<dbReference type="PANTHER" id="PTHR42997">
    <property type="entry name" value="HIT FAMILY HYDROLASE"/>
    <property type="match status" value="1"/>
</dbReference>
<feature type="short sequence motif" description="Histidine triad motif" evidence="4">
    <location>
        <begin position="104"/>
        <end position="108"/>
    </location>
</feature>
<evidence type="ECO:0000259" key="5">
    <source>
        <dbReference type="PROSITE" id="PS51084"/>
    </source>
</evidence>
<reference evidence="7 8" key="1">
    <citation type="journal article" date="2014" name="Genome Announc.">
        <title>Draft genome sequences of eight enterohepatic helicobacter species isolated from both laboratory and wild rodents.</title>
        <authorList>
            <person name="Sheh A."/>
            <person name="Shen Z."/>
            <person name="Fox J.G."/>
        </authorList>
    </citation>
    <scope>NUCLEOTIDE SEQUENCE [LARGE SCALE GENOMIC DNA]</scope>
    <source>
        <strain evidence="7 8">MIT 97-6194</strain>
    </source>
</reference>
<dbReference type="GO" id="GO:0000166">
    <property type="term" value="F:nucleotide binding"/>
    <property type="evidence" value="ECO:0007669"/>
    <property type="project" value="UniProtKB-KW"/>
</dbReference>
<protein>
    <submittedName>
        <fullName evidence="7">HIT domain-containing protein</fullName>
    </submittedName>
</protein>
<feature type="binding site" evidence="3">
    <location>
        <position position="37"/>
    </location>
    <ligand>
        <name>substrate</name>
    </ligand>
</feature>